<feature type="region of interest" description="Disordered" evidence="5">
    <location>
        <begin position="179"/>
        <end position="556"/>
    </location>
</feature>
<dbReference type="InterPro" id="IPR002130">
    <property type="entry name" value="Cyclophilin-type_PPIase_dom"/>
</dbReference>
<evidence type="ECO:0000256" key="4">
    <source>
        <dbReference type="ARBA" id="ARBA00023235"/>
    </source>
</evidence>
<keyword evidence="4" id="KW-0413">Isomerase</keyword>
<accession>A0A819BX33</accession>
<dbReference type="GO" id="GO:0006457">
    <property type="term" value="P:protein folding"/>
    <property type="evidence" value="ECO:0007669"/>
    <property type="project" value="InterPro"/>
</dbReference>
<feature type="domain" description="PPIase cyclophilin-type" evidence="6">
    <location>
        <begin position="8"/>
        <end position="174"/>
    </location>
</feature>
<feature type="compositionally biased region" description="Acidic residues" evidence="5">
    <location>
        <begin position="193"/>
        <end position="205"/>
    </location>
</feature>
<gene>
    <name evidence="7" type="ORF">OXD698_LOCUS18823</name>
</gene>
<feature type="compositionally biased region" description="Polar residues" evidence="5">
    <location>
        <begin position="569"/>
        <end position="582"/>
    </location>
</feature>
<name>A0A819BX33_9BILA</name>
<dbReference type="Proteomes" id="UP000663844">
    <property type="component" value="Unassembled WGS sequence"/>
</dbReference>
<dbReference type="SUPFAM" id="SSF50891">
    <property type="entry name" value="Cyclophilin-like"/>
    <property type="match status" value="1"/>
</dbReference>
<dbReference type="EC" id="5.2.1.8" evidence="2"/>
<dbReference type="PRINTS" id="PR00153">
    <property type="entry name" value="CSAPPISMRASE"/>
</dbReference>
<feature type="compositionally biased region" description="Polar residues" evidence="5">
    <location>
        <begin position="619"/>
        <end position="634"/>
    </location>
</feature>
<dbReference type="InterPro" id="IPR020892">
    <property type="entry name" value="Cyclophilin-type_PPIase_CS"/>
</dbReference>
<dbReference type="AlphaFoldDB" id="A0A819BX33"/>
<feature type="compositionally biased region" description="Basic and acidic residues" evidence="5">
    <location>
        <begin position="467"/>
        <end position="481"/>
    </location>
</feature>
<feature type="compositionally biased region" description="Basic residues" evidence="5">
    <location>
        <begin position="499"/>
        <end position="510"/>
    </location>
</feature>
<reference evidence="7" key="1">
    <citation type="submission" date="2021-02" db="EMBL/GenBank/DDBJ databases">
        <authorList>
            <person name="Nowell W R."/>
        </authorList>
    </citation>
    <scope>NUCLEOTIDE SEQUENCE</scope>
</reference>
<dbReference type="InterPro" id="IPR029000">
    <property type="entry name" value="Cyclophilin-like_dom_sf"/>
</dbReference>
<dbReference type="Pfam" id="PF00160">
    <property type="entry name" value="Pro_isomerase"/>
    <property type="match status" value="1"/>
</dbReference>
<dbReference type="PANTHER" id="PTHR11071:SF565">
    <property type="entry name" value="MOCA-CYP, ISOFORM A"/>
    <property type="match status" value="1"/>
</dbReference>
<dbReference type="EMBL" id="CAJOAZ010001409">
    <property type="protein sequence ID" value="CAF3810877.1"/>
    <property type="molecule type" value="Genomic_DNA"/>
</dbReference>
<dbReference type="FunFam" id="2.40.100.10:FF:000005">
    <property type="entry name" value="Peptidyl-prolyl cis-trans isomerase G"/>
    <property type="match status" value="1"/>
</dbReference>
<dbReference type="GO" id="GO:0016018">
    <property type="term" value="F:cyclosporin A binding"/>
    <property type="evidence" value="ECO:0007669"/>
    <property type="project" value="TreeGrafter"/>
</dbReference>
<evidence type="ECO:0000313" key="8">
    <source>
        <dbReference type="Proteomes" id="UP000663844"/>
    </source>
</evidence>
<evidence type="ECO:0000256" key="3">
    <source>
        <dbReference type="ARBA" id="ARBA00023110"/>
    </source>
</evidence>
<evidence type="ECO:0000256" key="5">
    <source>
        <dbReference type="SAM" id="MobiDB-lite"/>
    </source>
</evidence>
<feature type="compositionally biased region" description="Polar residues" evidence="5">
    <location>
        <begin position="347"/>
        <end position="370"/>
    </location>
</feature>
<feature type="compositionally biased region" description="Basic and acidic residues" evidence="5">
    <location>
        <begin position="604"/>
        <end position="613"/>
    </location>
</feature>
<evidence type="ECO:0000256" key="1">
    <source>
        <dbReference type="ARBA" id="ARBA00000971"/>
    </source>
</evidence>
<dbReference type="PANTHER" id="PTHR11071">
    <property type="entry name" value="PEPTIDYL-PROLYL CIS-TRANS ISOMERASE"/>
    <property type="match status" value="1"/>
</dbReference>
<feature type="region of interest" description="Disordered" evidence="5">
    <location>
        <begin position="569"/>
        <end position="634"/>
    </location>
</feature>
<keyword evidence="3" id="KW-0697">Rotamase</keyword>
<organism evidence="7 8">
    <name type="scientific">Adineta steineri</name>
    <dbReference type="NCBI Taxonomy" id="433720"/>
    <lineage>
        <taxon>Eukaryota</taxon>
        <taxon>Metazoa</taxon>
        <taxon>Spiralia</taxon>
        <taxon>Gnathifera</taxon>
        <taxon>Rotifera</taxon>
        <taxon>Eurotatoria</taxon>
        <taxon>Bdelloidea</taxon>
        <taxon>Adinetida</taxon>
        <taxon>Adinetidae</taxon>
        <taxon>Adineta</taxon>
    </lineage>
</organism>
<dbReference type="Gene3D" id="2.40.100.10">
    <property type="entry name" value="Cyclophilin-like"/>
    <property type="match status" value="1"/>
</dbReference>
<comment type="caution">
    <text evidence="7">The sequence shown here is derived from an EMBL/GenBank/DDBJ whole genome shotgun (WGS) entry which is preliminary data.</text>
</comment>
<feature type="compositionally biased region" description="Low complexity" evidence="5">
    <location>
        <begin position="519"/>
        <end position="532"/>
    </location>
</feature>
<evidence type="ECO:0000313" key="7">
    <source>
        <dbReference type="EMBL" id="CAF3810877.1"/>
    </source>
</evidence>
<dbReference type="PROSITE" id="PS50072">
    <property type="entry name" value="CSA_PPIASE_2"/>
    <property type="match status" value="1"/>
</dbReference>
<protein>
    <recommendedName>
        <fullName evidence="2">peptidylprolyl isomerase</fullName>
        <ecNumber evidence="2">5.2.1.8</ecNumber>
    </recommendedName>
</protein>
<comment type="catalytic activity">
    <reaction evidence="1">
        <text>[protein]-peptidylproline (omega=180) = [protein]-peptidylproline (omega=0)</text>
        <dbReference type="Rhea" id="RHEA:16237"/>
        <dbReference type="Rhea" id="RHEA-COMP:10747"/>
        <dbReference type="Rhea" id="RHEA-COMP:10748"/>
        <dbReference type="ChEBI" id="CHEBI:83833"/>
        <dbReference type="ChEBI" id="CHEBI:83834"/>
        <dbReference type="EC" id="5.2.1.8"/>
    </reaction>
</comment>
<feature type="non-terminal residue" evidence="7">
    <location>
        <position position="1"/>
    </location>
</feature>
<feature type="compositionally biased region" description="Basic residues" evidence="5">
    <location>
        <begin position="322"/>
        <end position="332"/>
    </location>
</feature>
<feature type="compositionally biased region" description="Basic residues" evidence="5">
    <location>
        <begin position="219"/>
        <end position="239"/>
    </location>
</feature>
<evidence type="ECO:0000259" key="6">
    <source>
        <dbReference type="PROSITE" id="PS50072"/>
    </source>
</evidence>
<feature type="compositionally biased region" description="Basic and acidic residues" evidence="5">
    <location>
        <begin position="447"/>
        <end position="456"/>
    </location>
</feature>
<evidence type="ECO:0000256" key="2">
    <source>
        <dbReference type="ARBA" id="ARBA00013194"/>
    </source>
</evidence>
<dbReference type="GO" id="GO:0003755">
    <property type="term" value="F:peptidyl-prolyl cis-trans isomerase activity"/>
    <property type="evidence" value="ECO:0007669"/>
    <property type="project" value="UniProtKB-KW"/>
</dbReference>
<feature type="compositionally biased region" description="Polar residues" evidence="5">
    <location>
        <begin position="432"/>
        <end position="444"/>
    </location>
</feature>
<proteinExistence type="predicted"/>
<dbReference type="PROSITE" id="PS00170">
    <property type="entry name" value="CSA_PPIASE_1"/>
    <property type="match status" value="1"/>
</dbReference>
<dbReference type="GO" id="GO:0005739">
    <property type="term" value="C:mitochondrion"/>
    <property type="evidence" value="ECO:0007669"/>
    <property type="project" value="TreeGrafter"/>
</dbReference>
<feature type="compositionally biased region" description="Acidic residues" evidence="5">
    <location>
        <begin position="421"/>
        <end position="431"/>
    </location>
</feature>
<sequence length="634" mass="72195">MTSKAQCFFDIKIGENDAGRIVFELYNDLCPRTCENFRCLCTGEKGRGLTLYKKLSYKGCLFHRIVKNFMIQAGDFTEGNGTGGESIYGGSFADENLQMKHDRPYLLSMANRGPNTNGSQFFITTDVASHLDGKHVVFGHVVSGQAVVDTIENLPVDSATNRPLKDVIITNCGQLESITKSNKSKKRKISTGDDNEDENIEENNDNESSSSSDNDEKKKKSKHSKKSKKKEKHRRKKDGKRSSKKSDEDENTLKNNTGEISIRDTKSNIDSDELPNISESKMMRSVLNENEKTSRTNSHQSSKKVDSNGRPVKGRGIMRYTGKSRSRSRTPPHWRSAAEERKRQIGMNEQTNSNENPDTSVQPSEQIANRENSKRTRSFLKNGDVNDDQVNTINSTNDEDQLPQELNKRSRRHDRRRDLVDVDNDDDDDTNNEVQPQPVIQSSIVRAEPKQREHRNESKHHRSTNNNKHDENETSNHDKHVQNNSSPSRHKRDYDESHSHHHGRRRRRSRTSASPTKTDQQNNSSSSTTDPSSIKRRNRWENEEAFNERQTAAQHVSLEDELRLISQTNEIQSETTTQSNDIPQPIVTEVPSKSKWDDDDDDNDSRSDNKQQEEEMIVNSVQQNQIPSESSSGS</sequence>